<dbReference type="PANTHER" id="PTHR40446:SF2">
    <property type="entry name" value="N-ACETYLGLUCOSAMINE-1-PHOSPHODIESTER ALPHA-N-ACETYLGLUCOSAMINIDASE"/>
    <property type="match status" value="1"/>
</dbReference>
<evidence type="ECO:0000259" key="3">
    <source>
        <dbReference type="Pfam" id="PF09992"/>
    </source>
</evidence>
<dbReference type="InterPro" id="IPR018711">
    <property type="entry name" value="NAGPA"/>
</dbReference>
<feature type="compositionally biased region" description="Basic and acidic residues" evidence="1">
    <location>
        <begin position="31"/>
        <end position="40"/>
    </location>
</feature>
<dbReference type="PANTHER" id="PTHR40446">
    <property type="entry name" value="N-ACETYLGLUCOSAMINE-1-PHOSPHODIESTER ALPHA-N-ACETYLGLUCOSAMINIDASE"/>
    <property type="match status" value="1"/>
</dbReference>
<dbReference type="EMBL" id="BAAAJE010000006">
    <property type="protein sequence ID" value="GAA1140227.1"/>
    <property type="molecule type" value="Genomic_DNA"/>
</dbReference>
<dbReference type="Pfam" id="PF09992">
    <property type="entry name" value="NAGPA"/>
    <property type="match status" value="1"/>
</dbReference>
<name>A0ABP4EZF6_9ACTN</name>
<evidence type="ECO:0000313" key="5">
    <source>
        <dbReference type="Proteomes" id="UP001499979"/>
    </source>
</evidence>
<keyword evidence="5" id="KW-1185">Reference proteome</keyword>
<comment type="caution">
    <text evidence="4">The sequence shown here is derived from an EMBL/GenBank/DDBJ whole genome shotgun (WGS) entry which is preliminary data.</text>
</comment>
<gene>
    <name evidence="4" type="ORF">GCM10009606_19780</name>
</gene>
<feature type="chain" id="PRO_5046454382" description="Phosphodiester glycosidase domain-containing protein" evidence="2">
    <location>
        <begin position="25"/>
        <end position="410"/>
    </location>
</feature>
<organism evidence="4 5">
    <name type="scientific">Nocardioides aquiterrae</name>
    <dbReference type="NCBI Taxonomy" id="203799"/>
    <lineage>
        <taxon>Bacteria</taxon>
        <taxon>Bacillati</taxon>
        <taxon>Actinomycetota</taxon>
        <taxon>Actinomycetes</taxon>
        <taxon>Propionibacteriales</taxon>
        <taxon>Nocardioidaceae</taxon>
        <taxon>Nocardioides</taxon>
    </lineage>
</organism>
<keyword evidence="2" id="KW-0732">Signal</keyword>
<reference evidence="5" key="1">
    <citation type="journal article" date="2019" name="Int. J. Syst. Evol. Microbiol.">
        <title>The Global Catalogue of Microorganisms (GCM) 10K type strain sequencing project: providing services to taxonomists for standard genome sequencing and annotation.</title>
        <authorList>
            <consortium name="The Broad Institute Genomics Platform"/>
            <consortium name="The Broad Institute Genome Sequencing Center for Infectious Disease"/>
            <person name="Wu L."/>
            <person name="Ma J."/>
        </authorList>
    </citation>
    <scope>NUCLEOTIDE SEQUENCE [LARGE SCALE GENOMIC DNA]</scope>
    <source>
        <strain evidence="5">JCM 11813</strain>
    </source>
</reference>
<sequence>MRIRLTLSAGLVACALAAGAPALAGNPSDPGPDRSPDGPRKLHPKHTSGGEPGVIAAPRTSASFRTTTTDRVSWRVAPGVQYTRWSQTDARGPIVAHLLTVDPSTPGLKIDYASMGAVRRVAPVRDILATDGAVAGVNGDFYDIGHTGAPLGLGKDRQRGLLHARQDGWNNAFFINRNGRAGIDDLPMTAKVLYHPQVHVTNLNSSFVTPGGLGIYTPRFGRTAGYAVTQGQTERVRQVMVRDGRVVSNRARLANDAVIPGMMLVGRGDNAALLRKQFPTGTRVKVQWSLRGRPQMAISGNRFLVHDGIIRAVDDRELHPRTAIGVDADTGEVLILVVDGRSSRSRGYTMVELANLMIDLGADEAINLDGGGSSTMVGRNRKGRTAVLNTPSDGFQRWVANAVAIEYHKP</sequence>
<dbReference type="Proteomes" id="UP001499979">
    <property type="component" value="Unassembled WGS sequence"/>
</dbReference>
<evidence type="ECO:0000256" key="1">
    <source>
        <dbReference type="SAM" id="MobiDB-lite"/>
    </source>
</evidence>
<protein>
    <recommendedName>
        <fullName evidence="3">Phosphodiester glycosidase domain-containing protein</fullName>
    </recommendedName>
</protein>
<proteinExistence type="predicted"/>
<feature type="domain" description="Phosphodiester glycosidase" evidence="3">
    <location>
        <begin position="233"/>
        <end position="405"/>
    </location>
</feature>
<evidence type="ECO:0000313" key="4">
    <source>
        <dbReference type="EMBL" id="GAA1140227.1"/>
    </source>
</evidence>
<accession>A0ABP4EZF6</accession>
<dbReference type="RefSeq" id="WP_343907342.1">
    <property type="nucleotide sequence ID" value="NZ_BAAAJE010000006.1"/>
</dbReference>
<evidence type="ECO:0000256" key="2">
    <source>
        <dbReference type="SAM" id="SignalP"/>
    </source>
</evidence>
<feature type="region of interest" description="Disordered" evidence="1">
    <location>
        <begin position="21"/>
        <end position="67"/>
    </location>
</feature>
<feature type="signal peptide" evidence="2">
    <location>
        <begin position="1"/>
        <end position="24"/>
    </location>
</feature>